<keyword evidence="1" id="KW-1133">Transmembrane helix</keyword>
<proteinExistence type="predicted"/>
<evidence type="ECO:0000313" key="2">
    <source>
        <dbReference type="EMBL" id="TLF38754.1"/>
    </source>
</evidence>
<accession>A0A5R8LNG3</accession>
<feature type="transmembrane region" description="Helical" evidence="1">
    <location>
        <begin position="94"/>
        <end position="116"/>
    </location>
</feature>
<feature type="transmembrane region" description="Helical" evidence="1">
    <location>
        <begin position="6"/>
        <end position="24"/>
    </location>
</feature>
<organism evidence="2 3">
    <name type="scientific">Lacticaseibacillus zeae</name>
    <name type="common">Lactobacillus zeae</name>
    <dbReference type="NCBI Taxonomy" id="57037"/>
    <lineage>
        <taxon>Bacteria</taxon>
        <taxon>Bacillati</taxon>
        <taxon>Bacillota</taxon>
        <taxon>Bacilli</taxon>
        <taxon>Lactobacillales</taxon>
        <taxon>Lactobacillaceae</taxon>
        <taxon>Lacticaseibacillus</taxon>
    </lineage>
</organism>
<feature type="transmembrane region" description="Helical" evidence="1">
    <location>
        <begin position="136"/>
        <end position="153"/>
    </location>
</feature>
<evidence type="ECO:0000256" key="1">
    <source>
        <dbReference type="SAM" id="Phobius"/>
    </source>
</evidence>
<dbReference type="RefSeq" id="WP_010490087.1">
    <property type="nucleotide sequence ID" value="NZ_CABMJL010000013.1"/>
</dbReference>
<reference evidence="2 3" key="1">
    <citation type="submission" date="2019-05" db="EMBL/GenBank/DDBJ databases">
        <title>Genome-based reclassification of Lactobacillus casei as Lactobacillus casei subsp. casei. subsp.nov., description of Lactobacillus casei subsp. zeae subsp. nov., and emended description of Lactobacillus casei.</title>
        <authorList>
            <person name="Huang C.-H."/>
        </authorList>
    </citation>
    <scope>NUCLEOTIDE SEQUENCE [LARGE SCALE GENOMIC DNA]</scope>
    <source>
        <strain evidence="2 3">CRBIP24.58</strain>
    </source>
</reference>
<dbReference type="EMBL" id="VBWN01000014">
    <property type="protein sequence ID" value="TLF38754.1"/>
    <property type="molecule type" value="Genomic_DNA"/>
</dbReference>
<keyword evidence="1" id="KW-0812">Transmembrane</keyword>
<dbReference type="AlphaFoldDB" id="A0A5R8LNG3"/>
<name>A0A5R8LNG3_LACZE</name>
<keyword evidence="1" id="KW-0472">Membrane</keyword>
<evidence type="ECO:0000313" key="3">
    <source>
        <dbReference type="Proteomes" id="UP000307781"/>
    </source>
</evidence>
<dbReference type="Proteomes" id="UP000307781">
    <property type="component" value="Unassembled WGS sequence"/>
</dbReference>
<sequence>MDIYMPYILTAVLWVATTVYSRIIKERFRKNLEKRLKMSRSEIMRREAIDRKFIDNAIGKIFNRILAGVTISYIFIFSFSLGAITVLPASTKDAYLIVSIFLLLFAIYTSGTSFFLQRVGKTNKNKLPEVSFVKRLAGVVIRDFGSFLIFLIFEMSSF</sequence>
<comment type="caution">
    <text evidence="2">The sequence shown here is derived from an EMBL/GenBank/DDBJ whole genome shotgun (WGS) entry which is preliminary data.</text>
</comment>
<feature type="transmembrane region" description="Helical" evidence="1">
    <location>
        <begin position="61"/>
        <end position="88"/>
    </location>
</feature>
<gene>
    <name evidence="2" type="ORF">FEI14_13470</name>
</gene>
<protein>
    <submittedName>
        <fullName evidence="2">Uncharacterized protein</fullName>
    </submittedName>
</protein>